<dbReference type="Gene3D" id="2.60.40.1180">
    <property type="entry name" value="Golgi alpha-mannosidase II"/>
    <property type="match status" value="1"/>
</dbReference>
<reference evidence="1 2" key="1">
    <citation type="submission" date="2017-05" db="EMBL/GenBank/DDBJ databases">
        <title>Isolation of Rhodococcus sp. S2-17 biodegrading of BP-3.</title>
        <authorList>
            <person name="Lee Y."/>
            <person name="Kim K.H."/>
            <person name="Chun B.H."/>
            <person name="Jung H.S."/>
            <person name="Jeon C.O."/>
        </authorList>
    </citation>
    <scope>NUCLEOTIDE SEQUENCE [LARGE SCALE GENOMIC DNA]</scope>
    <source>
        <strain evidence="1 2">S2-17</strain>
    </source>
</reference>
<dbReference type="AlphaFoldDB" id="A0A2S2BPB5"/>
<name>A0A2S2BPB5_9NOCA</name>
<dbReference type="SUPFAM" id="SSF51011">
    <property type="entry name" value="Glycosyl hydrolase domain"/>
    <property type="match status" value="1"/>
</dbReference>
<keyword evidence="2" id="KW-1185">Reference proteome</keyword>
<dbReference type="InterPro" id="IPR013780">
    <property type="entry name" value="Glyco_hydro_b"/>
</dbReference>
<accession>A0A2S2BPB5</accession>
<evidence type="ECO:0000313" key="1">
    <source>
        <dbReference type="EMBL" id="AWK70429.1"/>
    </source>
</evidence>
<protein>
    <submittedName>
        <fullName evidence="1">Uncharacterized protein</fullName>
    </submittedName>
</protein>
<gene>
    <name evidence="1" type="ORF">CBI38_01445</name>
</gene>
<proteinExistence type="predicted"/>
<dbReference type="Proteomes" id="UP000245711">
    <property type="component" value="Chromosome"/>
</dbReference>
<sequence>MTEDHWLVDFGRAVGIFLNGNAIPDTDYYGSPVTDDSFLLYLSAHHGSITFPLPLIEYGKSWELVVGTRLPEAEQPKAIFPHSRSYLANRKPPT</sequence>
<evidence type="ECO:0000313" key="2">
    <source>
        <dbReference type="Proteomes" id="UP000245711"/>
    </source>
</evidence>
<dbReference type="KEGG" id="roz:CBI38_01445"/>
<dbReference type="EMBL" id="CP021354">
    <property type="protein sequence ID" value="AWK70429.1"/>
    <property type="molecule type" value="Genomic_DNA"/>
</dbReference>
<organism evidence="1 2">
    <name type="scientific">Rhodococcus oxybenzonivorans</name>
    <dbReference type="NCBI Taxonomy" id="1990687"/>
    <lineage>
        <taxon>Bacteria</taxon>
        <taxon>Bacillati</taxon>
        <taxon>Actinomycetota</taxon>
        <taxon>Actinomycetes</taxon>
        <taxon>Mycobacteriales</taxon>
        <taxon>Nocardiaceae</taxon>
        <taxon>Rhodococcus</taxon>
    </lineage>
</organism>